<dbReference type="EMBL" id="CAKXYY010000019">
    <property type="protein sequence ID" value="CAH2354869.1"/>
    <property type="molecule type" value="Genomic_DNA"/>
</dbReference>
<feature type="signal peptide" evidence="1">
    <location>
        <begin position="1"/>
        <end position="26"/>
    </location>
</feature>
<dbReference type="OrthoDB" id="4076141at2759"/>
<evidence type="ECO:0000313" key="3">
    <source>
        <dbReference type="Proteomes" id="UP000837801"/>
    </source>
</evidence>
<reference evidence="2" key="1">
    <citation type="submission" date="2022-03" db="EMBL/GenBank/DDBJ databases">
        <authorList>
            <person name="Legras J.-L."/>
            <person name="Devillers H."/>
            <person name="Grondin C."/>
        </authorList>
    </citation>
    <scope>NUCLEOTIDE SEQUENCE</scope>
    <source>
        <strain evidence="2">CLIB 1423</strain>
    </source>
</reference>
<evidence type="ECO:0000256" key="1">
    <source>
        <dbReference type="SAM" id="SignalP"/>
    </source>
</evidence>
<feature type="chain" id="PRO_5040127805" evidence="1">
    <location>
        <begin position="27"/>
        <end position="251"/>
    </location>
</feature>
<evidence type="ECO:0000313" key="2">
    <source>
        <dbReference type="EMBL" id="CAH2354869.1"/>
    </source>
</evidence>
<dbReference type="AlphaFoldDB" id="A0A9P0QV32"/>
<keyword evidence="1" id="KW-0732">Signal</keyword>
<sequence length="251" mass="29115">MVISKYFHLICPSIFSLFAIFGECQSYRSSLKNFEVLRLSAKTHHDSIILQELSLAHDSKHSLAPYSTSRKCIQDSIITFHIKDLKLVDEEFEGSECRLNTKENYQVIVSPTPQIHLKLHQDMFRQKPSHYKDIESHIIEKVENYPKLDLPFYDFESLNYDLECPIEYFEIGQIKLRQFSLETILEKNVKMSPSCGFSVSDPEFDGSITTLETLRIPINGTFQCVNGRTSTCRRSIAQVANARYRLLDYIK</sequence>
<comment type="caution">
    <text evidence="2">The sequence shown here is derived from an EMBL/GenBank/DDBJ whole genome shotgun (WGS) entry which is preliminary data.</text>
</comment>
<proteinExistence type="predicted"/>
<name>A0A9P0QV32_9ASCO</name>
<accession>A0A9P0QV32</accession>
<organism evidence="2 3">
    <name type="scientific">[Candida] railenensis</name>
    <dbReference type="NCBI Taxonomy" id="45579"/>
    <lineage>
        <taxon>Eukaryota</taxon>
        <taxon>Fungi</taxon>
        <taxon>Dikarya</taxon>
        <taxon>Ascomycota</taxon>
        <taxon>Saccharomycotina</taxon>
        <taxon>Pichiomycetes</taxon>
        <taxon>Debaryomycetaceae</taxon>
        <taxon>Kurtzmaniella</taxon>
    </lineage>
</organism>
<protein>
    <submittedName>
        <fullName evidence="2">Uncharacterized protein</fullName>
    </submittedName>
</protein>
<dbReference type="Proteomes" id="UP000837801">
    <property type="component" value="Unassembled WGS sequence"/>
</dbReference>
<keyword evidence="3" id="KW-1185">Reference proteome</keyword>
<gene>
    <name evidence="2" type="ORF">CLIB1423_19S01772</name>
</gene>